<dbReference type="InterPro" id="IPR050383">
    <property type="entry name" value="GlyoxalaseI/FosfomycinResist"/>
</dbReference>
<organism evidence="2 3">
    <name type="scientific">Amycolatopsis tolypomycina</name>
    <dbReference type="NCBI Taxonomy" id="208445"/>
    <lineage>
        <taxon>Bacteria</taxon>
        <taxon>Bacillati</taxon>
        <taxon>Actinomycetota</taxon>
        <taxon>Actinomycetes</taxon>
        <taxon>Pseudonocardiales</taxon>
        <taxon>Pseudonocardiaceae</taxon>
        <taxon>Amycolatopsis</taxon>
    </lineage>
</organism>
<dbReference type="Gene3D" id="3.10.180.10">
    <property type="entry name" value="2,3-Dihydroxybiphenyl 1,2-Dioxygenase, domain 1"/>
    <property type="match status" value="1"/>
</dbReference>
<keyword evidence="2" id="KW-0223">Dioxygenase</keyword>
<dbReference type="STRING" id="208445.SAMN04489727_6443"/>
<dbReference type="Pfam" id="PF00903">
    <property type="entry name" value="Glyoxalase"/>
    <property type="match status" value="1"/>
</dbReference>
<protein>
    <submittedName>
        <fullName evidence="2">Glyoxalase/Bleomycin resistance protein/Dioxygenase superfamily protein</fullName>
    </submittedName>
</protein>
<reference evidence="3" key="1">
    <citation type="submission" date="2016-10" db="EMBL/GenBank/DDBJ databases">
        <authorList>
            <person name="Varghese N."/>
            <person name="Submissions S."/>
        </authorList>
    </citation>
    <scope>NUCLEOTIDE SEQUENCE [LARGE SCALE GENOMIC DNA]</scope>
    <source>
        <strain evidence="3">DSM 44544</strain>
    </source>
</reference>
<feature type="domain" description="VOC" evidence="1">
    <location>
        <begin position="5"/>
        <end position="123"/>
    </location>
</feature>
<dbReference type="InterPro" id="IPR037523">
    <property type="entry name" value="VOC_core"/>
</dbReference>
<evidence type="ECO:0000313" key="3">
    <source>
        <dbReference type="Proteomes" id="UP000199622"/>
    </source>
</evidence>
<accession>A0A1H4XYN6</accession>
<dbReference type="PANTHER" id="PTHR21366">
    <property type="entry name" value="GLYOXALASE FAMILY PROTEIN"/>
    <property type="match status" value="1"/>
</dbReference>
<dbReference type="Proteomes" id="UP000199622">
    <property type="component" value="Unassembled WGS sequence"/>
</dbReference>
<dbReference type="OrthoDB" id="9812656at2"/>
<dbReference type="SUPFAM" id="SSF54593">
    <property type="entry name" value="Glyoxalase/Bleomycin resistance protein/Dihydroxybiphenyl dioxygenase"/>
    <property type="match status" value="1"/>
</dbReference>
<dbReference type="InterPro" id="IPR004360">
    <property type="entry name" value="Glyas_Fos-R_dOase_dom"/>
</dbReference>
<keyword evidence="3" id="KW-1185">Reference proteome</keyword>
<dbReference type="AlphaFoldDB" id="A0A1H4XYN6"/>
<dbReference type="GO" id="GO:0051213">
    <property type="term" value="F:dioxygenase activity"/>
    <property type="evidence" value="ECO:0007669"/>
    <property type="project" value="UniProtKB-KW"/>
</dbReference>
<keyword evidence="2" id="KW-0560">Oxidoreductase</keyword>
<evidence type="ECO:0000313" key="2">
    <source>
        <dbReference type="EMBL" id="SED10749.1"/>
    </source>
</evidence>
<dbReference type="PROSITE" id="PS51819">
    <property type="entry name" value="VOC"/>
    <property type="match status" value="1"/>
</dbReference>
<gene>
    <name evidence="2" type="ORF">SAMN04489727_6443</name>
</gene>
<dbReference type="InterPro" id="IPR029068">
    <property type="entry name" value="Glyas_Bleomycin-R_OHBP_Dase"/>
</dbReference>
<name>A0A1H4XYN6_9PSEU</name>
<sequence length="171" mass="19399">MSIVELGHTGFWVEDLAKMRDFYTRVLGLTVTDEDEELGIVFFSSRPEVEHHEFVLANGRTAPAGSLLTHQVSWRVDSLEAIVEFHQRFRAEGVQVQQEVTHGNAIGIYFFDPEGNRNEVYLRLDKDVRQPFRKSLNLDQDLEAILAEAERLLSDGGAAYQPVTTQPDPAR</sequence>
<dbReference type="RefSeq" id="WP_091314370.1">
    <property type="nucleotide sequence ID" value="NZ_FNSO01000004.1"/>
</dbReference>
<proteinExistence type="predicted"/>
<dbReference type="EMBL" id="FNSO01000004">
    <property type="protein sequence ID" value="SED10749.1"/>
    <property type="molecule type" value="Genomic_DNA"/>
</dbReference>
<evidence type="ECO:0000259" key="1">
    <source>
        <dbReference type="PROSITE" id="PS51819"/>
    </source>
</evidence>